<dbReference type="AlphaFoldDB" id="A0A1V0KA19"/>
<dbReference type="EMBL" id="RFES01000015">
    <property type="protein sequence ID" value="RSO52602.1"/>
    <property type="molecule type" value="Genomic_DNA"/>
</dbReference>
<name>A0A1V0KA19_9GAMM</name>
<dbReference type="Proteomes" id="UP000276905">
    <property type="component" value="Unassembled WGS sequence"/>
</dbReference>
<organism evidence="1 2">
    <name type="scientific">Acinetobacter lactucae</name>
    <dbReference type="NCBI Taxonomy" id="1785128"/>
    <lineage>
        <taxon>Bacteria</taxon>
        <taxon>Pseudomonadati</taxon>
        <taxon>Pseudomonadota</taxon>
        <taxon>Gammaproteobacteria</taxon>
        <taxon>Moraxellales</taxon>
        <taxon>Moraxellaceae</taxon>
        <taxon>Acinetobacter</taxon>
        <taxon>Acinetobacter calcoaceticus/baumannii complex</taxon>
    </lineage>
</organism>
<gene>
    <name evidence="1" type="ORF">EA756_17870</name>
</gene>
<dbReference type="KEGG" id="alc:OTEC02_06960"/>
<reference evidence="1 2" key="1">
    <citation type="submission" date="2018-10" db="EMBL/GenBank/DDBJ databases">
        <title>GWAS and RNA-Seq identify cryptic mechanisms of antimicrobial resistance in Acinetobacter baumannii.</title>
        <authorList>
            <person name="Sahl J.W."/>
        </authorList>
    </citation>
    <scope>NUCLEOTIDE SEQUENCE [LARGE SCALE GENOMIC DNA]</scope>
    <source>
        <strain evidence="1 2">TG41018</strain>
    </source>
</reference>
<evidence type="ECO:0000313" key="2">
    <source>
        <dbReference type="Proteomes" id="UP000276905"/>
    </source>
</evidence>
<accession>A0A1V0KA19</accession>
<comment type="caution">
    <text evidence="1">The sequence shown here is derived from an EMBL/GenBank/DDBJ whole genome shotgun (WGS) entry which is preliminary data.</text>
</comment>
<sequence>MLDLDEMNGNFFNFDHVDTFKIEYDHIMNCYNLVLILSKDLHDPSAPKFNVCFNYISDLSLNDSFRNNFQQFPTLIIEKHKNQWDNVNYEIRQVEDDNLSFKCKSFTAFLT</sequence>
<proteinExistence type="predicted"/>
<protein>
    <submittedName>
        <fullName evidence="1">Uncharacterized protein</fullName>
    </submittedName>
</protein>
<evidence type="ECO:0000313" key="1">
    <source>
        <dbReference type="EMBL" id="RSO52602.1"/>
    </source>
</evidence>